<dbReference type="EC" id="6.3.2.9" evidence="7 8"/>
<dbReference type="PANTHER" id="PTHR43692:SF1">
    <property type="entry name" value="UDP-N-ACETYLMURAMOYLALANINE--D-GLUTAMATE LIGASE"/>
    <property type="match status" value="1"/>
</dbReference>
<dbReference type="GO" id="GO:0071555">
    <property type="term" value="P:cell wall organization"/>
    <property type="evidence" value="ECO:0007669"/>
    <property type="project" value="UniProtKB-KW"/>
</dbReference>
<accession>B4S6R1</accession>
<dbReference type="EMBL" id="CP001108">
    <property type="protein sequence ID" value="ACF47266.1"/>
    <property type="molecule type" value="Genomic_DNA"/>
</dbReference>
<dbReference type="SUPFAM" id="SSF51984">
    <property type="entry name" value="MurCD N-terminal domain"/>
    <property type="match status" value="1"/>
</dbReference>
<gene>
    <name evidence="7" type="primary">murD</name>
    <name evidence="11" type="ordered locus">Paes_2265</name>
</gene>
<keyword evidence="12" id="KW-1185">Reference proteome</keyword>
<dbReference type="eggNOG" id="COG0771">
    <property type="taxonomic scope" value="Bacteria"/>
</dbReference>
<dbReference type="SUPFAM" id="SSF53623">
    <property type="entry name" value="MurD-like peptide ligases, catalytic domain"/>
    <property type="match status" value="1"/>
</dbReference>
<name>B4S6R1_PROA2</name>
<keyword evidence="6 7" id="KW-0067">ATP-binding</keyword>
<dbReference type="GO" id="GO:0051301">
    <property type="term" value="P:cell division"/>
    <property type="evidence" value="ECO:0007669"/>
    <property type="project" value="UniProtKB-KW"/>
</dbReference>
<dbReference type="RefSeq" id="WP_012506796.1">
    <property type="nucleotide sequence ID" value="NC_011059.1"/>
</dbReference>
<keyword evidence="4 7" id="KW-0436">Ligase</keyword>
<dbReference type="Proteomes" id="UP000002725">
    <property type="component" value="Chromosome"/>
</dbReference>
<evidence type="ECO:0000256" key="8">
    <source>
        <dbReference type="RuleBase" id="RU003664"/>
    </source>
</evidence>
<keyword evidence="5 7" id="KW-0547">Nucleotide-binding</keyword>
<keyword evidence="7 8" id="KW-0131">Cell cycle</keyword>
<reference evidence="11" key="1">
    <citation type="submission" date="2008-06" db="EMBL/GenBank/DDBJ databases">
        <title>Complete sequence of chromosome of Prosthecochloris aestuarii DSM 271.</title>
        <authorList>
            <consortium name="US DOE Joint Genome Institute"/>
            <person name="Lucas S."/>
            <person name="Copeland A."/>
            <person name="Lapidus A."/>
            <person name="Glavina del Rio T."/>
            <person name="Dalin E."/>
            <person name="Tice H."/>
            <person name="Bruce D."/>
            <person name="Goodwin L."/>
            <person name="Pitluck S."/>
            <person name="Schmutz J."/>
            <person name="Larimer F."/>
            <person name="Land M."/>
            <person name="Hauser L."/>
            <person name="Kyrpides N."/>
            <person name="Anderson I."/>
            <person name="Liu Z."/>
            <person name="Li T."/>
            <person name="Zhao F."/>
            <person name="Overmann J."/>
            <person name="Bryant D.A."/>
            <person name="Richardson P."/>
        </authorList>
    </citation>
    <scope>NUCLEOTIDE SEQUENCE [LARGE SCALE GENOMIC DNA]</scope>
    <source>
        <strain evidence="11">DSM 271</strain>
    </source>
</reference>
<dbReference type="InterPro" id="IPR004101">
    <property type="entry name" value="Mur_ligase_C"/>
</dbReference>
<dbReference type="InterPro" id="IPR036565">
    <property type="entry name" value="Mur-like_cat_sf"/>
</dbReference>
<dbReference type="KEGG" id="paa:Paes_2265"/>
<keyword evidence="7 8" id="KW-0132">Cell division</keyword>
<evidence type="ECO:0000256" key="2">
    <source>
        <dbReference type="ARBA" id="ARBA00004752"/>
    </source>
</evidence>
<dbReference type="Gene3D" id="3.40.1190.10">
    <property type="entry name" value="Mur-like, catalytic domain"/>
    <property type="match status" value="1"/>
</dbReference>
<dbReference type="Gene3D" id="3.40.50.720">
    <property type="entry name" value="NAD(P)-binding Rossmann-like Domain"/>
    <property type="match status" value="1"/>
</dbReference>
<comment type="similarity">
    <text evidence="7">Belongs to the MurCDEF family.</text>
</comment>
<dbReference type="AlphaFoldDB" id="B4S6R1"/>
<dbReference type="Gene3D" id="3.90.190.20">
    <property type="entry name" value="Mur ligase, C-terminal domain"/>
    <property type="match status" value="1"/>
</dbReference>
<dbReference type="UniPathway" id="UPA00219"/>
<dbReference type="STRING" id="290512.Paes_2265"/>
<evidence type="ECO:0000313" key="11">
    <source>
        <dbReference type="EMBL" id="ACF47266.1"/>
    </source>
</evidence>
<protein>
    <recommendedName>
        <fullName evidence="7 8">UDP-N-acetylmuramoylalanine--D-glutamate ligase</fullName>
        <ecNumber evidence="7 8">6.3.2.9</ecNumber>
    </recommendedName>
    <alternativeName>
        <fullName evidence="7">D-glutamic acid-adding enzyme</fullName>
    </alternativeName>
    <alternativeName>
        <fullName evidence="7">UDP-N-acetylmuramoyl-L-alanyl-D-glutamate synthetase</fullName>
    </alternativeName>
</protein>
<feature type="domain" description="Mur ligase central" evidence="10">
    <location>
        <begin position="115"/>
        <end position="310"/>
    </location>
</feature>
<evidence type="ECO:0000256" key="1">
    <source>
        <dbReference type="ARBA" id="ARBA00004496"/>
    </source>
</evidence>
<keyword evidence="7 8" id="KW-0961">Cell wall biogenesis/degradation</keyword>
<dbReference type="Pfam" id="PF21377">
    <property type="entry name" value="MurD_N"/>
    <property type="match status" value="1"/>
</dbReference>
<dbReference type="Pfam" id="PF02875">
    <property type="entry name" value="Mur_ligase_C"/>
    <property type="match status" value="1"/>
</dbReference>
<dbReference type="GO" id="GO:0008764">
    <property type="term" value="F:UDP-N-acetylmuramoylalanine-D-glutamate ligase activity"/>
    <property type="evidence" value="ECO:0007669"/>
    <property type="project" value="UniProtKB-UniRule"/>
</dbReference>
<dbReference type="InterPro" id="IPR005762">
    <property type="entry name" value="MurD"/>
</dbReference>
<evidence type="ECO:0000256" key="7">
    <source>
        <dbReference type="HAMAP-Rule" id="MF_00639"/>
    </source>
</evidence>
<comment type="subcellular location">
    <subcellularLocation>
        <location evidence="1 7 8">Cytoplasm</location>
    </subcellularLocation>
</comment>
<dbReference type="GO" id="GO:0005524">
    <property type="term" value="F:ATP binding"/>
    <property type="evidence" value="ECO:0007669"/>
    <property type="project" value="UniProtKB-UniRule"/>
</dbReference>
<dbReference type="InterPro" id="IPR013221">
    <property type="entry name" value="Mur_ligase_cen"/>
</dbReference>
<proteinExistence type="inferred from homology"/>
<dbReference type="GO" id="GO:0009252">
    <property type="term" value="P:peptidoglycan biosynthetic process"/>
    <property type="evidence" value="ECO:0007669"/>
    <property type="project" value="UniProtKB-UniRule"/>
</dbReference>
<keyword evidence="7 8" id="KW-0573">Peptidoglycan synthesis</keyword>
<dbReference type="InterPro" id="IPR036615">
    <property type="entry name" value="Mur_ligase_C_dom_sf"/>
</dbReference>
<evidence type="ECO:0000259" key="10">
    <source>
        <dbReference type="Pfam" id="PF08245"/>
    </source>
</evidence>
<evidence type="ECO:0000256" key="6">
    <source>
        <dbReference type="ARBA" id="ARBA00022840"/>
    </source>
</evidence>
<evidence type="ECO:0000259" key="9">
    <source>
        <dbReference type="Pfam" id="PF02875"/>
    </source>
</evidence>
<dbReference type="GO" id="GO:0008360">
    <property type="term" value="P:regulation of cell shape"/>
    <property type="evidence" value="ECO:0007669"/>
    <property type="project" value="UniProtKB-KW"/>
</dbReference>
<dbReference type="NCBIfam" id="TIGR01087">
    <property type="entry name" value="murD"/>
    <property type="match status" value="1"/>
</dbReference>
<dbReference type="HOGENOM" id="CLU_032540_0_0_10"/>
<comment type="function">
    <text evidence="7 8">Cell wall formation. Catalyzes the addition of glutamate to the nucleotide precursor UDP-N-acetylmuramoyl-L-alanine (UMA).</text>
</comment>
<dbReference type="HAMAP" id="MF_00639">
    <property type="entry name" value="MurD"/>
    <property type="match status" value="1"/>
</dbReference>
<comment type="pathway">
    <text evidence="2 7 8">Cell wall biogenesis; peptidoglycan biosynthesis.</text>
</comment>
<organism evidence="11 12">
    <name type="scientific">Prosthecochloris aestuarii (strain DSM 271 / SK 413)</name>
    <dbReference type="NCBI Taxonomy" id="290512"/>
    <lineage>
        <taxon>Bacteria</taxon>
        <taxon>Pseudomonadati</taxon>
        <taxon>Chlorobiota</taxon>
        <taxon>Chlorobiia</taxon>
        <taxon>Chlorobiales</taxon>
        <taxon>Chlorobiaceae</taxon>
        <taxon>Prosthecochloris</taxon>
    </lineage>
</organism>
<dbReference type="PANTHER" id="PTHR43692">
    <property type="entry name" value="UDP-N-ACETYLMURAMOYLALANINE--D-GLUTAMATE LIGASE"/>
    <property type="match status" value="1"/>
</dbReference>
<evidence type="ECO:0000256" key="3">
    <source>
        <dbReference type="ARBA" id="ARBA00022490"/>
    </source>
</evidence>
<evidence type="ECO:0000256" key="4">
    <source>
        <dbReference type="ARBA" id="ARBA00022598"/>
    </source>
</evidence>
<comment type="catalytic activity">
    <reaction evidence="7 8">
        <text>UDP-N-acetyl-alpha-D-muramoyl-L-alanine + D-glutamate + ATP = UDP-N-acetyl-alpha-D-muramoyl-L-alanyl-D-glutamate + ADP + phosphate + H(+)</text>
        <dbReference type="Rhea" id="RHEA:16429"/>
        <dbReference type="ChEBI" id="CHEBI:15378"/>
        <dbReference type="ChEBI" id="CHEBI:29986"/>
        <dbReference type="ChEBI" id="CHEBI:30616"/>
        <dbReference type="ChEBI" id="CHEBI:43474"/>
        <dbReference type="ChEBI" id="CHEBI:83898"/>
        <dbReference type="ChEBI" id="CHEBI:83900"/>
        <dbReference type="ChEBI" id="CHEBI:456216"/>
        <dbReference type="EC" id="6.3.2.9"/>
    </reaction>
</comment>
<feature type="domain" description="Mur ligase C-terminal" evidence="9">
    <location>
        <begin position="332"/>
        <end position="442"/>
    </location>
</feature>
<evidence type="ECO:0000256" key="5">
    <source>
        <dbReference type="ARBA" id="ARBA00022741"/>
    </source>
</evidence>
<keyword evidence="7 8" id="KW-0133">Cell shape</keyword>
<dbReference type="GO" id="GO:0005737">
    <property type="term" value="C:cytoplasm"/>
    <property type="evidence" value="ECO:0007669"/>
    <property type="project" value="UniProtKB-SubCell"/>
</dbReference>
<dbReference type="SUPFAM" id="SSF53244">
    <property type="entry name" value="MurD-like peptide ligases, peptide-binding domain"/>
    <property type="match status" value="1"/>
</dbReference>
<keyword evidence="3 7" id="KW-0963">Cytoplasm</keyword>
<sequence length="469" mass="50249">MHTAPLQIEGARVSVIGARRSGIAAALLMREQGASVFVSERGALVPGDRELLAEKGIDAEQGGHTGRVYDADFCIVSPGVPLTAPVMQFLRARDIAVYSEIEAASWFCPARIIAVTGTDGKTTTATLIAAICADHALAAGYRVFSVGNIGVPFSSMVGSMASGDIAVVEVSSYQLEGCTWFRPDIALMTNITPDHLDRYDGSMRLYAEAKYRIFSRQRQDDTLIVNADDPILRQRFEERLGVVPQLAAFGLDAGRTRAFAASGAVTEGGWITLFKSGSLDERVIAHEDLLKRGFMGRHNLSNALAAALAADAAGVPLSSIKRALKAFGGVEHRQEYVCEIDGVICINDSKATNLNAMRQALEAVSGPVVLIAGGRDKDGDYRELRDLVASKVEMLVALGEAADRFTGAYGESVPAVTAGSLREAVRLGLQHARRGSTLLFSPGCSSFDMFDNFEHRGAMFKSILRESTL</sequence>
<evidence type="ECO:0000313" key="12">
    <source>
        <dbReference type="Proteomes" id="UP000002725"/>
    </source>
</evidence>
<feature type="binding site" evidence="7">
    <location>
        <begin position="117"/>
        <end position="123"/>
    </location>
    <ligand>
        <name>ATP</name>
        <dbReference type="ChEBI" id="CHEBI:30616"/>
    </ligand>
</feature>
<dbReference type="Pfam" id="PF08245">
    <property type="entry name" value="Mur_ligase_M"/>
    <property type="match status" value="1"/>
</dbReference>